<evidence type="ECO:0000313" key="9">
    <source>
        <dbReference type="Proteomes" id="UP000193778"/>
    </source>
</evidence>
<feature type="domain" description="Peptidase M24 C-terminal" evidence="7">
    <location>
        <begin position="545"/>
        <end position="604"/>
    </location>
</feature>
<dbReference type="Pfam" id="PF01321">
    <property type="entry name" value="Creatinase_N"/>
    <property type="match status" value="1"/>
</dbReference>
<gene>
    <name evidence="8" type="ORF">RUM8411_01548</name>
</gene>
<name>A0A1X6YZQ0_9RHOB</name>
<dbReference type="Pfam" id="PF16188">
    <property type="entry name" value="Peptidase_M24_C"/>
    <property type="match status" value="1"/>
</dbReference>
<dbReference type="Pfam" id="PF16189">
    <property type="entry name" value="Creatinase_N_2"/>
    <property type="match status" value="1"/>
</dbReference>
<dbReference type="Pfam" id="PF00557">
    <property type="entry name" value="Peptidase_M24"/>
    <property type="match status" value="1"/>
</dbReference>
<keyword evidence="8" id="KW-0031">Aminopeptidase</keyword>
<evidence type="ECO:0000256" key="1">
    <source>
        <dbReference type="ARBA" id="ARBA00008766"/>
    </source>
</evidence>
<dbReference type="GO" id="GO:0070006">
    <property type="term" value="F:metalloaminopeptidase activity"/>
    <property type="evidence" value="ECO:0007669"/>
    <property type="project" value="InterPro"/>
</dbReference>
<feature type="domain" description="Peptidase M24" evidence="5">
    <location>
        <begin position="320"/>
        <end position="540"/>
    </location>
</feature>
<dbReference type="PANTHER" id="PTHR43763">
    <property type="entry name" value="XAA-PRO AMINOPEPTIDASE 1"/>
    <property type="match status" value="1"/>
</dbReference>
<dbReference type="InterPro" id="IPR032416">
    <property type="entry name" value="Peptidase_M24_C"/>
</dbReference>
<evidence type="ECO:0000313" key="8">
    <source>
        <dbReference type="EMBL" id="SLN36097.1"/>
    </source>
</evidence>
<reference evidence="9" key="1">
    <citation type="submission" date="2017-03" db="EMBL/GenBank/DDBJ databases">
        <authorList>
            <person name="Rodrigo-Torres L."/>
            <person name="Arahal R.D."/>
            <person name="Lucena T."/>
        </authorList>
    </citation>
    <scope>NUCLEOTIDE SEQUENCE [LARGE SCALE GENOMIC DNA]</scope>
    <source>
        <strain evidence="9">CECT 8411</strain>
    </source>
</reference>
<keyword evidence="4" id="KW-0464">Manganese</keyword>
<keyword evidence="9" id="KW-1185">Reference proteome</keyword>
<dbReference type="GO" id="GO:0005737">
    <property type="term" value="C:cytoplasm"/>
    <property type="evidence" value="ECO:0007669"/>
    <property type="project" value="UniProtKB-ARBA"/>
</dbReference>
<protein>
    <submittedName>
        <fullName evidence="8">Aminopeptidase</fullName>
        <ecNumber evidence="8">3.4.11.-</ecNumber>
    </submittedName>
</protein>
<evidence type="ECO:0000259" key="6">
    <source>
        <dbReference type="Pfam" id="PF01321"/>
    </source>
</evidence>
<dbReference type="PANTHER" id="PTHR43763:SF6">
    <property type="entry name" value="XAA-PRO AMINOPEPTIDASE 1"/>
    <property type="match status" value="1"/>
</dbReference>
<keyword evidence="3 8" id="KW-0378">Hydrolase</keyword>
<keyword evidence="2" id="KW-0479">Metal-binding</keyword>
<feature type="domain" description="Creatinase N-terminal" evidence="6">
    <location>
        <begin position="20"/>
        <end position="148"/>
    </location>
</feature>
<dbReference type="Gene3D" id="3.90.230.10">
    <property type="entry name" value="Creatinase/methionine aminopeptidase superfamily"/>
    <property type="match status" value="1"/>
</dbReference>
<dbReference type="AlphaFoldDB" id="A0A1X6YZQ0"/>
<dbReference type="InterPro" id="IPR050422">
    <property type="entry name" value="X-Pro_aminopeptidase_P"/>
</dbReference>
<dbReference type="CDD" id="cd01085">
    <property type="entry name" value="APP"/>
    <property type="match status" value="1"/>
</dbReference>
<comment type="similarity">
    <text evidence="1">Belongs to the peptidase M24B family.</text>
</comment>
<keyword evidence="8" id="KW-0645">Protease</keyword>
<evidence type="ECO:0000256" key="2">
    <source>
        <dbReference type="ARBA" id="ARBA00022723"/>
    </source>
</evidence>
<dbReference type="SUPFAM" id="SSF53092">
    <property type="entry name" value="Creatinase/prolidase N-terminal domain"/>
    <property type="match status" value="1"/>
</dbReference>
<dbReference type="InterPro" id="IPR033740">
    <property type="entry name" value="Pept_M24B"/>
</dbReference>
<evidence type="ECO:0000256" key="4">
    <source>
        <dbReference type="ARBA" id="ARBA00023211"/>
    </source>
</evidence>
<dbReference type="SUPFAM" id="SSF55920">
    <property type="entry name" value="Creatinase/aminopeptidase"/>
    <property type="match status" value="1"/>
</dbReference>
<organism evidence="8 9">
    <name type="scientific">Ruegeria meonggei</name>
    <dbReference type="NCBI Taxonomy" id="1446476"/>
    <lineage>
        <taxon>Bacteria</taxon>
        <taxon>Pseudomonadati</taxon>
        <taxon>Pseudomonadota</taxon>
        <taxon>Alphaproteobacteria</taxon>
        <taxon>Rhodobacterales</taxon>
        <taxon>Roseobacteraceae</taxon>
        <taxon>Ruegeria</taxon>
    </lineage>
</organism>
<proteinExistence type="inferred from homology"/>
<evidence type="ECO:0000256" key="3">
    <source>
        <dbReference type="ARBA" id="ARBA00022801"/>
    </source>
</evidence>
<dbReference type="FunFam" id="3.90.230.10:FF:000007">
    <property type="entry name" value="Xaa-Pro aminopeptidase P"/>
    <property type="match status" value="1"/>
</dbReference>
<dbReference type="RefSeq" id="WP_234995164.1">
    <property type="nucleotide sequence ID" value="NZ_FWFP01000004.1"/>
</dbReference>
<dbReference type="Proteomes" id="UP000193778">
    <property type="component" value="Unassembled WGS sequence"/>
</dbReference>
<dbReference type="Gene3D" id="3.40.350.10">
    <property type="entry name" value="Creatinase/prolidase N-terminal domain"/>
    <property type="match status" value="2"/>
</dbReference>
<dbReference type="GO" id="GO:0046872">
    <property type="term" value="F:metal ion binding"/>
    <property type="evidence" value="ECO:0007669"/>
    <property type="project" value="UniProtKB-KW"/>
</dbReference>
<dbReference type="EC" id="3.4.11.-" evidence="8"/>
<accession>A0A1X6YZQ0</accession>
<dbReference type="InterPro" id="IPR036005">
    <property type="entry name" value="Creatinase/aminopeptidase-like"/>
</dbReference>
<dbReference type="InterPro" id="IPR000994">
    <property type="entry name" value="Pept_M24"/>
</dbReference>
<dbReference type="InterPro" id="IPR029149">
    <property type="entry name" value="Creatin/AminoP/Spt16_N"/>
</dbReference>
<evidence type="ECO:0000259" key="7">
    <source>
        <dbReference type="Pfam" id="PF16188"/>
    </source>
</evidence>
<evidence type="ECO:0000259" key="5">
    <source>
        <dbReference type="Pfam" id="PF00557"/>
    </source>
</evidence>
<dbReference type="InterPro" id="IPR000587">
    <property type="entry name" value="Creatinase_N"/>
</dbReference>
<dbReference type="EMBL" id="FWFP01000004">
    <property type="protein sequence ID" value="SLN36097.1"/>
    <property type="molecule type" value="Genomic_DNA"/>
</dbReference>
<sequence>MLKRLMPMLDAPETKREAIITALRAELQAQGLDAFILPRYDAHQAEYLAPHDERLAYVTGFTGTAGMAVVTMDTVALFVDGRYVVQAANQCPSAQFTHLHLFDDLPEHWLAERAQPGWRIGFDAMHLSPVLYDRFANALQRQELTPVAKNPVDAVWPDQPPIPMGRVEPFPVQFSGKPSGDKIDDLVAGMRRFGAGLLVETQPDNIAWLLNVRGADVALNPVPHSFLMVDVSGQVLWFVAPQKLDQSVTDHLPDDVQLCVPEAFLPSLEARAAVGQGVMFDPEFSPEAVRIVLQRIGADQKPRPSLLTTAKTQKNPTEIEGMRACHIADGIAWTEFCAWLAATVPERANMGNPVTEREAELAMQGFRREQSGFLGDSFNPISAADGNAAMCHYATQEGNVVPLVKDGTYLLDSGGQFETGTTDATRSFAFGPNRPDGYDRAYTAVFKAFHALCTLRFPPGTQGHHIDAICRRPLWDLGLDYDHGTGHGVGHRLSVHEHPQRIGKPYNPVDLAPGMILSIEPGYYETDRFGIRIENLFEITQADDGFMTFSNMTWCPIQTDMLVQDLLTQAEREWLNSYHTKLLQRIGPRLSPSALEWAREACASLT</sequence>